<keyword evidence="1" id="KW-0813">Transport</keyword>
<dbReference type="PANTHER" id="PTHR31917:SF74">
    <property type="entry name" value="EXPRESSED PROTEIN"/>
    <property type="match status" value="1"/>
</dbReference>
<accession>A0ABC9G7U9</accession>
<feature type="domain" description="Agenet" evidence="5">
    <location>
        <begin position="30"/>
        <end position="100"/>
    </location>
</feature>
<evidence type="ECO:0000259" key="5">
    <source>
        <dbReference type="SMART" id="SM00743"/>
    </source>
</evidence>
<feature type="region of interest" description="Disordered" evidence="4">
    <location>
        <begin position="601"/>
        <end position="622"/>
    </location>
</feature>
<reference evidence="6 7" key="2">
    <citation type="submission" date="2024-10" db="EMBL/GenBank/DDBJ databases">
        <authorList>
            <person name="Ryan C."/>
        </authorList>
    </citation>
    <scope>NUCLEOTIDE SEQUENCE [LARGE SCALE GENOMIC DNA]</scope>
</reference>
<keyword evidence="3" id="KW-0175">Coiled coil</keyword>
<dbReference type="Proteomes" id="UP001497457">
    <property type="component" value="Chromosome 8b"/>
</dbReference>
<feature type="domain" description="Agenet" evidence="5">
    <location>
        <begin position="261"/>
        <end position="320"/>
    </location>
</feature>
<keyword evidence="2" id="KW-0341">Growth regulation</keyword>
<feature type="region of interest" description="Disordered" evidence="4">
    <location>
        <begin position="1"/>
        <end position="34"/>
    </location>
</feature>
<dbReference type="InterPro" id="IPR007930">
    <property type="entry name" value="DUF724"/>
</dbReference>
<sequence length="982" mass="107269">MPAAARSPALPGRRRGRKKGPPTPVAHELHPLPPGTEIEVRIDDDGYYGSWYEATVVGFDPAASLRIPARYTVTYSHLSAEDGLDSVAASHVRPRPPPPSPPPPRFLLHDIVEAFDCNGWWSGIVVAPVPAPTPDPDPADPGPRVTVAFPITREVLPFPPNVVRPRLDYAGGEWVPSRAVVAVQPRRGARVYKAGEKVELLREREPYGDSWFPATVAKAVDRLSYIVEYPDGQGSGGKVQVYRHWGYIRPAEYHRPRESKVLLCPGAAVEVFCDGAWSQGVVRRVVREGCEYEVSVDGEAAEQLLTKEVYQLRPLYMWNGKHWTNPSDKRQANLRQQSASRKRSSSPVDVIPSDDGHNSDPESSAAKKSREEPQQQELLLGEGSEYAPFSEADASQCAPCKSLASDRCLNSCLALSEKSGLLCASSGHSAPPKASDHSPNLCPPLPENNGLSVLRHKIVSKNGLLCASIGHTRPAVASNHSLSSCPLLSQKSDLSMLANKIVNTCSISKNVHLCTSSYESVPNADGETECSPDALSERVPSNGQINRTQINIPVCGRNVDETCDMLSIPEVRKQNISSSLRNQEIQGRRLLVKTLSVKKGISKNKRGETQPKPHQAKNDASDHVQIQLKESMNSSGKETICDWSASQECQKTSSWTGQVSGGTSSSSDTEGVNFKKLARKEGTGLLDKELAAMIDTACQADRNANVCTDTAATQAIESNPLTEMPSLSLDHLVQQDGSKVDERSIIQPLQNAGSSKLTTGNTLLRSCSFSGSSMLPQISGYQVPFVKSSPAWSVVVAMDVFKKVPQQPHFRPLGQFMLALREGMALGLMVSFANLVEHICKSSIADSITSLEEKMAVLRELEENGFDVKFLQSSLTELLQIKCDHISHLTGKGQLKAQLLEKTTSLSQIDERLDKKEQTIAKLEEELGRARWEAQKIAEEREREKEELSRLNAADSSIEEACAGAELQFQSVLAELCRKSLN</sequence>
<protein>
    <recommendedName>
        <fullName evidence="5">Agenet domain-containing protein</fullName>
    </recommendedName>
</protein>
<feature type="compositionally biased region" description="Basic and acidic residues" evidence="4">
    <location>
        <begin position="605"/>
        <end position="622"/>
    </location>
</feature>
<dbReference type="SMART" id="SM00743">
    <property type="entry name" value="Agenet"/>
    <property type="match status" value="4"/>
</dbReference>
<name>A0ABC9G7U9_9POAL</name>
<evidence type="ECO:0000313" key="6">
    <source>
        <dbReference type="EMBL" id="CAL5089410.1"/>
    </source>
</evidence>
<dbReference type="Pfam" id="PF05266">
    <property type="entry name" value="DUF724"/>
    <property type="match status" value="1"/>
</dbReference>
<feature type="domain" description="Agenet" evidence="5">
    <location>
        <begin position="190"/>
        <end position="256"/>
    </location>
</feature>
<gene>
    <name evidence="6" type="ORF">URODEC1_LOCUS113344</name>
</gene>
<feature type="region of interest" description="Disordered" evidence="4">
    <location>
        <begin position="324"/>
        <end position="376"/>
    </location>
</feature>
<evidence type="ECO:0000256" key="3">
    <source>
        <dbReference type="SAM" id="Coils"/>
    </source>
</evidence>
<proteinExistence type="predicted"/>
<feature type="domain" description="Agenet" evidence="5">
    <location>
        <begin position="104"/>
        <end position="171"/>
    </location>
</feature>
<evidence type="ECO:0000313" key="7">
    <source>
        <dbReference type="Proteomes" id="UP001497457"/>
    </source>
</evidence>
<evidence type="ECO:0000256" key="1">
    <source>
        <dbReference type="ARBA" id="ARBA00022448"/>
    </source>
</evidence>
<organism evidence="6 7">
    <name type="scientific">Urochloa decumbens</name>
    <dbReference type="NCBI Taxonomy" id="240449"/>
    <lineage>
        <taxon>Eukaryota</taxon>
        <taxon>Viridiplantae</taxon>
        <taxon>Streptophyta</taxon>
        <taxon>Embryophyta</taxon>
        <taxon>Tracheophyta</taxon>
        <taxon>Spermatophyta</taxon>
        <taxon>Magnoliopsida</taxon>
        <taxon>Liliopsida</taxon>
        <taxon>Poales</taxon>
        <taxon>Poaceae</taxon>
        <taxon>PACMAD clade</taxon>
        <taxon>Panicoideae</taxon>
        <taxon>Panicodae</taxon>
        <taxon>Paniceae</taxon>
        <taxon>Melinidinae</taxon>
        <taxon>Urochloa</taxon>
    </lineage>
</organism>
<reference evidence="7" key="1">
    <citation type="submission" date="2024-06" db="EMBL/GenBank/DDBJ databases">
        <authorList>
            <person name="Ryan C."/>
        </authorList>
    </citation>
    <scope>NUCLEOTIDE SEQUENCE [LARGE SCALE GENOMIC DNA]</scope>
</reference>
<keyword evidence="7" id="KW-1185">Reference proteome</keyword>
<evidence type="ECO:0000256" key="4">
    <source>
        <dbReference type="SAM" id="MobiDB-lite"/>
    </source>
</evidence>
<feature type="coiled-coil region" evidence="3">
    <location>
        <begin position="906"/>
        <end position="954"/>
    </location>
</feature>
<dbReference type="Pfam" id="PF05641">
    <property type="entry name" value="Agenet"/>
    <property type="match status" value="2"/>
</dbReference>
<dbReference type="PANTHER" id="PTHR31917">
    <property type="entry name" value="AGENET DOMAIN-CONTAINING PROTEIN-RELATED"/>
    <property type="match status" value="1"/>
</dbReference>
<feature type="compositionally biased region" description="Low complexity" evidence="4">
    <location>
        <begin position="335"/>
        <end position="353"/>
    </location>
</feature>
<dbReference type="EMBL" id="OZ075118">
    <property type="protein sequence ID" value="CAL5089410.1"/>
    <property type="molecule type" value="Genomic_DNA"/>
</dbReference>
<dbReference type="InterPro" id="IPR008395">
    <property type="entry name" value="Agenet-like_dom"/>
</dbReference>
<dbReference type="InterPro" id="IPR014002">
    <property type="entry name" value="Agenet_dom_plant"/>
</dbReference>
<evidence type="ECO:0000256" key="2">
    <source>
        <dbReference type="ARBA" id="ARBA00022604"/>
    </source>
</evidence>
<dbReference type="AlphaFoldDB" id="A0ABC9G7U9"/>